<evidence type="ECO:0000256" key="6">
    <source>
        <dbReference type="ARBA" id="ARBA00022970"/>
    </source>
</evidence>
<keyword evidence="7" id="KW-1133">Transmembrane helix</keyword>
<evidence type="ECO:0000256" key="1">
    <source>
        <dbReference type="ARBA" id="ARBA00004651"/>
    </source>
</evidence>
<reference evidence="11" key="1">
    <citation type="journal article" date="2019" name="Int. J. Syst. Evol. Microbiol.">
        <title>The Global Catalogue of Microorganisms (GCM) 10K type strain sequencing project: providing services to taxonomists for standard genome sequencing and annotation.</title>
        <authorList>
            <consortium name="The Broad Institute Genomics Platform"/>
            <consortium name="The Broad Institute Genome Sequencing Center for Infectious Disease"/>
            <person name="Wu L."/>
            <person name="Ma J."/>
        </authorList>
    </citation>
    <scope>NUCLEOTIDE SEQUENCE [LARGE SCALE GENOMIC DNA]</scope>
    <source>
        <strain evidence="11">JCM 1407</strain>
    </source>
</reference>
<comment type="function">
    <text evidence="9">Component of the transport system for branched-chain amino acids.</text>
</comment>
<comment type="caution">
    <text evidence="10">The sequence shown here is derived from an EMBL/GenBank/DDBJ whole genome shotgun (WGS) entry which is preliminary data.</text>
</comment>
<organism evidence="10 11">
    <name type="scientific">Clostridium oceanicum</name>
    <dbReference type="NCBI Taxonomy" id="1543"/>
    <lineage>
        <taxon>Bacteria</taxon>
        <taxon>Bacillati</taxon>
        <taxon>Bacillota</taxon>
        <taxon>Clostridia</taxon>
        <taxon>Eubacteriales</taxon>
        <taxon>Clostridiaceae</taxon>
        <taxon>Clostridium</taxon>
    </lineage>
</organism>
<proteinExistence type="inferred from homology"/>
<evidence type="ECO:0000256" key="2">
    <source>
        <dbReference type="ARBA" id="ARBA00008540"/>
    </source>
</evidence>
<keyword evidence="6 9" id="KW-0029">Amino-acid transport</keyword>
<gene>
    <name evidence="10" type="ORF">GCM10008906_04730</name>
</gene>
<dbReference type="Pfam" id="PF05525">
    <property type="entry name" value="Branch_AA_trans"/>
    <property type="match status" value="1"/>
</dbReference>
<evidence type="ECO:0000256" key="8">
    <source>
        <dbReference type="ARBA" id="ARBA00023136"/>
    </source>
</evidence>
<dbReference type="EMBL" id="BAAACG010000003">
    <property type="protein sequence ID" value="GAA0733619.1"/>
    <property type="molecule type" value="Genomic_DNA"/>
</dbReference>
<evidence type="ECO:0000256" key="5">
    <source>
        <dbReference type="ARBA" id="ARBA00022692"/>
    </source>
</evidence>
<keyword evidence="4" id="KW-1003">Cell membrane</keyword>
<evidence type="ECO:0000256" key="4">
    <source>
        <dbReference type="ARBA" id="ARBA00022475"/>
    </source>
</evidence>
<sequence length="57" mass="6275">MGKVLTPTLLLLISVMFVGALVKPVGNYADATGEYMTSPFVKGFLEGYLIRLIIKRK</sequence>
<evidence type="ECO:0000313" key="11">
    <source>
        <dbReference type="Proteomes" id="UP001501510"/>
    </source>
</evidence>
<evidence type="ECO:0000256" key="7">
    <source>
        <dbReference type="ARBA" id="ARBA00022989"/>
    </source>
</evidence>
<protein>
    <recommendedName>
        <fullName evidence="9">Branched-chain amino acid transport system carrier protein</fullName>
    </recommendedName>
</protein>
<keyword evidence="3 9" id="KW-0813">Transport</keyword>
<dbReference type="Proteomes" id="UP001501510">
    <property type="component" value="Unassembled WGS sequence"/>
</dbReference>
<dbReference type="InterPro" id="IPR004685">
    <property type="entry name" value="Brnchd-chn_aa_trnsp_Livcs"/>
</dbReference>
<comment type="similarity">
    <text evidence="2 9">Belongs to the branched chain amino acid transporter family.</text>
</comment>
<keyword evidence="8" id="KW-0472">Membrane</keyword>
<evidence type="ECO:0000313" key="10">
    <source>
        <dbReference type="EMBL" id="GAA0733619.1"/>
    </source>
</evidence>
<keyword evidence="5" id="KW-0812">Transmembrane</keyword>
<name>A0ABP3UIQ8_9CLOT</name>
<evidence type="ECO:0000256" key="3">
    <source>
        <dbReference type="ARBA" id="ARBA00022448"/>
    </source>
</evidence>
<evidence type="ECO:0000256" key="9">
    <source>
        <dbReference type="RuleBase" id="RU362122"/>
    </source>
</evidence>
<comment type="subcellular location">
    <subcellularLocation>
        <location evidence="1 9">Cell membrane</location>
        <topology evidence="1 9">Multi-pass membrane protein</topology>
    </subcellularLocation>
</comment>
<keyword evidence="11" id="KW-1185">Reference proteome</keyword>
<accession>A0ABP3UIQ8</accession>